<dbReference type="RefSeq" id="WP_111250741.1">
    <property type="nucleotide sequence ID" value="NZ_QKWH01000004.1"/>
</dbReference>
<dbReference type="AlphaFoldDB" id="A0A2W5WRE8"/>
<comment type="subcellular location">
    <subcellularLocation>
        <location evidence="1">Cell membrane</location>
        <topology evidence="1">Multi-pass membrane protein</topology>
    </subcellularLocation>
</comment>
<dbReference type="InterPro" id="IPR036259">
    <property type="entry name" value="MFS_trans_sf"/>
</dbReference>
<evidence type="ECO:0000256" key="5">
    <source>
        <dbReference type="ARBA" id="ARBA00023136"/>
    </source>
</evidence>
<dbReference type="PROSITE" id="PS50850">
    <property type="entry name" value="MFS"/>
    <property type="match status" value="1"/>
</dbReference>
<protein>
    <submittedName>
        <fullName evidence="8">MFS transporter</fullName>
    </submittedName>
</protein>
<accession>A0A2W5WRE8</accession>
<feature type="transmembrane region" description="Helical" evidence="6">
    <location>
        <begin position="171"/>
        <end position="193"/>
    </location>
</feature>
<dbReference type="EMBL" id="QKWH01000004">
    <property type="protein sequence ID" value="PZR53462.1"/>
    <property type="molecule type" value="Genomic_DNA"/>
</dbReference>
<feature type="transmembrane region" description="Helical" evidence="6">
    <location>
        <begin position="393"/>
        <end position="413"/>
    </location>
</feature>
<feature type="domain" description="Major facilitator superfamily (MFS) profile" evidence="7">
    <location>
        <begin position="11"/>
        <end position="418"/>
    </location>
</feature>
<dbReference type="Gene3D" id="1.20.1250.20">
    <property type="entry name" value="MFS general substrate transporter like domains"/>
    <property type="match status" value="1"/>
</dbReference>
<comment type="caution">
    <text evidence="8">The sequence shown here is derived from an EMBL/GenBank/DDBJ whole genome shotgun (WGS) entry which is preliminary data.</text>
</comment>
<feature type="transmembrane region" description="Helical" evidence="6">
    <location>
        <begin position="46"/>
        <end position="69"/>
    </location>
</feature>
<evidence type="ECO:0000313" key="8">
    <source>
        <dbReference type="EMBL" id="PZR53462.1"/>
    </source>
</evidence>
<evidence type="ECO:0000256" key="6">
    <source>
        <dbReference type="SAM" id="Phobius"/>
    </source>
</evidence>
<keyword evidence="9" id="KW-1185">Reference proteome</keyword>
<keyword evidence="3 6" id="KW-0812">Transmembrane</keyword>
<proteinExistence type="predicted"/>
<feature type="transmembrane region" description="Helical" evidence="6">
    <location>
        <begin position="90"/>
        <end position="115"/>
    </location>
</feature>
<dbReference type="SUPFAM" id="SSF103473">
    <property type="entry name" value="MFS general substrate transporter"/>
    <property type="match status" value="1"/>
</dbReference>
<dbReference type="CDD" id="cd06173">
    <property type="entry name" value="MFS_MefA_like"/>
    <property type="match status" value="1"/>
</dbReference>
<evidence type="ECO:0000259" key="7">
    <source>
        <dbReference type="PROSITE" id="PS50850"/>
    </source>
</evidence>
<gene>
    <name evidence="8" type="ORF">DNL40_08130</name>
</gene>
<feature type="transmembrane region" description="Helical" evidence="6">
    <location>
        <begin position="305"/>
        <end position="325"/>
    </location>
</feature>
<feature type="transmembrane region" description="Helical" evidence="6">
    <location>
        <begin position="364"/>
        <end position="387"/>
    </location>
</feature>
<dbReference type="Proteomes" id="UP000248783">
    <property type="component" value="Unassembled WGS sequence"/>
</dbReference>
<dbReference type="InterPro" id="IPR011701">
    <property type="entry name" value="MFS"/>
</dbReference>
<dbReference type="Pfam" id="PF07690">
    <property type="entry name" value="MFS_1"/>
    <property type="match status" value="1"/>
</dbReference>
<feature type="transmembrane region" description="Helical" evidence="6">
    <location>
        <begin position="276"/>
        <end position="293"/>
    </location>
</feature>
<sequence length="447" mass="45835">MVTTPLRRNTRFQLLWVGSAVSGLGSSMTYLAFPLLILAVTGSPGLAGIVGACRMAASIAVSMPAGVWVDRFDRRRVLVACEAVRIAATGSLVTVMLVGGADALSLAHILVVAVLSGTADAFFQPAYATAIRAVVPREQLPQAYAQEEARSHAASLAGPPLGGALFGLARVLPFLADLVSYVVSLVCILAARVPRRPAQEVRQEVRQTAGQTAGGRLAEEGRRVRRDVGEAVRWIWRRPGIRAALIFSMVINLVAGAELIPLITMMESRGATSVDSGLVLGAAGVGGLLGAFVAPRLSRTLSPGLLMAAVGGVFGAAMCASTLPFGVYWPAVTLFLGMVTVPALNVVLKVLVARTVPEVMMGRVVAALSMVSLGLEPLSPLIGGALAEVAGGASALLVLGGVLVVASVGFVVLSPALRGLRVEAEAGDEAVSAEGATEPGEAARQGG</sequence>
<dbReference type="PANTHER" id="PTHR23513">
    <property type="entry name" value="INTEGRAL MEMBRANE EFFLUX PROTEIN-RELATED"/>
    <property type="match status" value="1"/>
</dbReference>
<feature type="transmembrane region" description="Helical" evidence="6">
    <location>
        <begin position="331"/>
        <end position="352"/>
    </location>
</feature>
<dbReference type="GO" id="GO:0005886">
    <property type="term" value="C:plasma membrane"/>
    <property type="evidence" value="ECO:0007669"/>
    <property type="project" value="UniProtKB-SubCell"/>
</dbReference>
<feature type="transmembrane region" description="Helical" evidence="6">
    <location>
        <begin position="243"/>
        <end position="264"/>
    </location>
</feature>
<keyword evidence="4 6" id="KW-1133">Transmembrane helix</keyword>
<name>A0A2W5WRE8_9MICO</name>
<keyword evidence="5 6" id="KW-0472">Membrane</keyword>
<evidence type="ECO:0000256" key="3">
    <source>
        <dbReference type="ARBA" id="ARBA00022692"/>
    </source>
</evidence>
<evidence type="ECO:0000256" key="4">
    <source>
        <dbReference type="ARBA" id="ARBA00022989"/>
    </source>
</evidence>
<evidence type="ECO:0000256" key="2">
    <source>
        <dbReference type="ARBA" id="ARBA00022475"/>
    </source>
</evidence>
<evidence type="ECO:0000313" key="9">
    <source>
        <dbReference type="Proteomes" id="UP000248783"/>
    </source>
</evidence>
<dbReference type="PANTHER" id="PTHR23513:SF6">
    <property type="entry name" value="MAJOR FACILITATOR SUPERFAMILY ASSOCIATED DOMAIN-CONTAINING PROTEIN"/>
    <property type="match status" value="1"/>
</dbReference>
<feature type="transmembrane region" description="Helical" evidence="6">
    <location>
        <begin position="12"/>
        <end position="40"/>
    </location>
</feature>
<reference evidence="8 9" key="1">
    <citation type="submission" date="2018-06" db="EMBL/GenBank/DDBJ databases">
        <title>Whole genome sequencing of a novel hydrocarbon degrading bacterial strain, PW21 isolated from oil contaminated produced water sample.</title>
        <authorList>
            <person name="Nagkirti P."/>
            <person name="Shaikh A."/>
            <person name="Gowdaman V."/>
            <person name="Engineer A.E."/>
            <person name="Dagar S."/>
            <person name="Dhakephalkar P.K."/>
        </authorList>
    </citation>
    <scope>NUCLEOTIDE SEQUENCE [LARGE SCALE GENOMIC DNA]</scope>
    <source>
        <strain evidence="8 9">PW21</strain>
    </source>
</reference>
<dbReference type="GO" id="GO:0022857">
    <property type="term" value="F:transmembrane transporter activity"/>
    <property type="evidence" value="ECO:0007669"/>
    <property type="project" value="InterPro"/>
</dbReference>
<organism evidence="8 9">
    <name type="scientific">Xylanimonas oleitrophica</name>
    <dbReference type="NCBI Taxonomy" id="2607479"/>
    <lineage>
        <taxon>Bacteria</taxon>
        <taxon>Bacillati</taxon>
        <taxon>Actinomycetota</taxon>
        <taxon>Actinomycetes</taxon>
        <taxon>Micrococcales</taxon>
        <taxon>Promicromonosporaceae</taxon>
        <taxon>Xylanimonas</taxon>
    </lineage>
</organism>
<evidence type="ECO:0000256" key="1">
    <source>
        <dbReference type="ARBA" id="ARBA00004651"/>
    </source>
</evidence>
<dbReference type="InterPro" id="IPR020846">
    <property type="entry name" value="MFS_dom"/>
</dbReference>
<keyword evidence="2" id="KW-1003">Cell membrane</keyword>